<protein>
    <submittedName>
        <fullName evidence="3">Uncharacterized protein</fullName>
    </submittedName>
</protein>
<dbReference type="Proteomes" id="UP000078555">
    <property type="component" value="Unassembled WGS sequence"/>
</dbReference>
<evidence type="ECO:0000256" key="2">
    <source>
        <dbReference type="SAM" id="MobiDB-lite"/>
    </source>
</evidence>
<feature type="region of interest" description="Disordered" evidence="2">
    <location>
        <begin position="482"/>
        <end position="501"/>
    </location>
</feature>
<dbReference type="GO" id="GO:0005615">
    <property type="term" value="C:extracellular space"/>
    <property type="evidence" value="ECO:0007669"/>
    <property type="project" value="TreeGrafter"/>
</dbReference>
<evidence type="ECO:0000256" key="1">
    <source>
        <dbReference type="SAM" id="Coils"/>
    </source>
</evidence>
<dbReference type="GO" id="GO:0048018">
    <property type="term" value="F:receptor ligand activity"/>
    <property type="evidence" value="ECO:0007669"/>
    <property type="project" value="TreeGrafter"/>
</dbReference>
<proteinExistence type="predicted"/>
<sequence>MIGKFISETYNKVKSKADEVRLHVSVQAIKAKEVFGLVNPTTQEQLEILLNYELQQIDTAETLIGTYKKWIYNIVQSEKSDCIRYYKTVNKINEKNNPNESRHLFMNSTCDKNATIQIKRESETTSSSSNSNCANWQKDNGNHRQENIVQDDHGPVIAPGIHNQIKSEGVVKKEREIVEMNTNNDTEANLLSDTTNSEHEKNGKRGSSNEEETSLLENKKKEDLFFVKNKEKFAIKHIPSEDNINDDIIMHNINHDQYGYNFKEFFLKSNILEKSISLIIEKREIRLSLVGPIEKDDVENPRTTILTMFKHCLIGNEKLHKDILFIILTTDKLFDNHRELFLELLGILKLDYLDVYLTNVRKIISSEVVCLKSKIQTYNYPRFHLTKLFDFNDFTPKTSMSSIDLEKETKVLNSSLTLENLYHQQLNGENERKEDETEELQSGEASGGANVDTLGRENVEISGCTTHQVEDYCSRRSAEEIFNEDDEGNSGKGTEPVREDAQVNPLLSSEKELIEYNRMQQIKILASTKLLELHKTVRIILLLSAKNREKRKNEIKIKLEELKKIMDVCKKDCEVTLNDTEDSKTHLENVYVKELDVKTSNINNTQERINQMKVCIDELVKRKNELYNEYQSICREISIKNKELSGAMSALSLCKKELNETEGNYLNKLSNTSKAKHMHQERKLYISNLGILSDEILREYESSSFISTEEFVSKSRKIKKPLKQVITNHLSYLKDKLFLLNILLNFYVQKVKCILGKKSPSNDSSVWDQTGEKNHLCDVFSSDKDVEVEETIHHETEKNSKSQHIPFEIPTQYDQQERDNKIKLIKYKKCYFKVIEQVSKVWITIQEFYDLNQEHMEEDQNDVQHSVHSIHSIYEQINEMYNYSKRFIKENSPLISSIS</sequence>
<evidence type="ECO:0000313" key="4">
    <source>
        <dbReference type="Proteomes" id="UP000078555"/>
    </source>
</evidence>
<accession>A0A1A8YQF5</accession>
<feature type="region of interest" description="Disordered" evidence="2">
    <location>
        <begin position="120"/>
        <end position="140"/>
    </location>
</feature>
<feature type="coiled-coil region" evidence="1">
    <location>
        <begin position="545"/>
        <end position="572"/>
    </location>
</feature>
<feature type="coiled-coil region" evidence="1">
    <location>
        <begin position="602"/>
        <end position="636"/>
    </location>
</feature>
<dbReference type="PANTHER" id="PTHR37458:SF1">
    <property type="entry name" value="THISBE"/>
    <property type="match status" value="1"/>
</dbReference>
<keyword evidence="1" id="KW-0175">Coiled coil</keyword>
<organism evidence="3 4">
    <name type="scientific">Plasmodium ovale wallikeri</name>
    <dbReference type="NCBI Taxonomy" id="864142"/>
    <lineage>
        <taxon>Eukaryota</taxon>
        <taxon>Sar</taxon>
        <taxon>Alveolata</taxon>
        <taxon>Apicomplexa</taxon>
        <taxon>Aconoidasida</taxon>
        <taxon>Haemosporida</taxon>
        <taxon>Plasmodiidae</taxon>
        <taxon>Plasmodium</taxon>
        <taxon>Plasmodium (Plasmodium)</taxon>
    </lineage>
</organism>
<dbReference type="PANTHER" id="PTHR37458">
    <property type="entry name" value="THISBE"/>
    <property type="match status" value="1"/>
</dbReference>
<feature type="region of interest" description="Disordered" evidence="2">
    <location>
        <begin position="181"/>
        <end position="214"/>
    </location>
</feature>
<dbReference type="EMBL" id="FLRD01000061">
    <property type="protein sequence ID" value="SBT33855.1"/>
    <property type="molecule type" value="Genomic_DNA"/>
</dbReference>
<feature type="region of interest" description="Disordered" evidence="2">
    <location>
        <begin position="426"/>
        <end position="452"/>
    </location>
</feature>
<name>A0A1A8YQF5_PLAOA</name>
<feature type="compositionally biased region" description="Polar residues" evidence="2">
    <location>
        <begin position="181"/>
        <end position="195"/>
    </location>
</feature>
<evidence type="ECO:0000313" key="3">
    <source>
        <dbReference type="EMBL" id="SBT33855.1"/>
    </source>
</evidence>
<keyword evidence="4" id="KW-1185">Reference proteome</keyword>
<dbReference type="AlphaFoldDB" id="A0A1A8YQF5"/>
<gene>
    <name evidence="3" type="ORF">POVWA1_019250</name>
</gene>
<reference evidence="4" key="1">
    <citation type="submission" date="2016-05" db="EMBL/GenBank/DDBJ databases">
        <authorList>
            <person name="Naeem Raeece"/>
        </authorList>
    </citation>
    <scope>NUCLEOTIDE SEQUENCE [LARGE SCALE GENOMIC DNA]</scope>
</reference>